<dbReference type="EMBL" id="JBHSDC010000013">
    <property type="protein sequence ID" value="MFC4231963.1"/>
    <property type="molecule type" value="Genomic_DNA"/>
</dbReference>
<dbReference type="InterPro" id="IPR054223">
    <property type="entry name" value="DUF6943"/>
</dbReference>
<comment type="caution">
    <text evidence="1">The sequence shown here is derived from an EMBL/GenBank/DDBJ whole genome shotgun (WGS) entry which is preliminary data.</text>
</comment>
<reference evidence="2" key="1">
    <citation type="journal article" date="2019" name="Int. J. Syst. Evol. Microbiol.">
        <title>The Global Catalogue of Microorganisms (GCM) 10K type strain sequencing project: providing services to taxonomists for standard genome sequencing and annotation.</title>
        <authorList>
            <consortium name="The Broad Institute Genomics Platform"/>
            <consortium name="The Broad Institute Genome Sequencing Center for Infectious Disease"/>
            <person name="Wu L."/>
            <person name="Ma J."/>
        </authorList>
    </citation>
    <scope>NUCLEOTIDE SEQUENCE [LARGE SCALE GENOMIC DNA]</scope>
    <source>
        <strain evidence="2">CECT 8010</strain>
    </source>
</reference>
<protein>
    <submittedName>
        <fullName evidence="1">DUF6943 family protein</fullName>
    </submittedName>
</protein>
<proteinExistence type="predicted"/>
<name>A0ABV8PVN7_9BACT</name>
<keyword evidence="2" id="KW-1185">Reference proteome</keyword>
<evidence type="ECO:0000313" key="1">
    <source>
        <dbReference type="EMBL" id="MFC4231963.1"/>
    </source>
</evidence>
<dbReference type="RefSeq" id="WP_379013628.1">
    <property type="nucleotide sequence ID" value="NZ_JBHSDC010000013.1"/>
</dbReference>
<gene>
    <name evidence="1" type="ORF">ACFOW1_08675</name>
</gene>
<evidence type="ECO:0000313" key="2">
    <source>
        <dbReference type="Proteomes" id="UP001595906"/>
    </source>
</evidence>
<dbReference type="Proteomes" id="UP001595906">
    <property type="component" value="Unassembled WGS sequence"/>
</dbReference>
<organism evidence="1 2">
    <name type="scientific">Parasediminibacterium paludis</name>
    <dbReference type="NCBI Taxonomy" id="908966"/>
    <lineage>
        <taxon>Bacteria</taxon>
        <taxon>Pseudomonadati</taxon>
        <taxon>Bacteroidota</taxon>
        <taxon>Chitinophagia</taxon>
        <taxon>Chitinophagales</taxon>
        <taxon>Chitinophagaceae</taxon>
        <taxon>Parasediminibacterium</taxon>
    </lineage>
</organism>
<sequence length="145" mass="16723">MQPLFIKSTTNALIVPEQPTHFFILAKGNNAGKPSLTHWANAFTAIAPTQEMRDFYYWLTFGLYKAKAFKIHHRGSVIPFINIGEVKKLIEPAAIAIYPQWQDYKSLLTHFELLEQRKNNLAQILKSTATLQEMLIRNYFLQQGL</sequence>
<accession>A0ABV8PVN7</accession>
<dbReference type="Pfam" id="PF22105">
    <property type="entry name" value="DUF6943"/>
    <property type="match status" value="1"/>
</dbReference>